<protein>
    <submittedName>
        <fullName evidence="1">Uncharacterized protein</fullName>
    </submittedName>
</protein>
<reference evidence="1" key="2">
    <citation type="journal article" date="2015" name="Fish Shellfish Immunol.">
        <title>Early steps in the European eel (Anguilla anguilla)-Vibrio vulnificus interaction in the gills: Role of the RtxA13 toxin.</title>
        <authorList>
            <person name="Callol A."/>
            <person name="Pajuelo D."/>
            <person name="Ebbesson L."/>
            <person name="Teles M."/>
            <person name="MacKenzie S."/>
            <person name="Amaro C."/>
        </authorList>
    </citation>
    <scope>NUCLEOTIDE SEQUENCE</scope>
</reference>
<organism evidence="1">
    <name type="scientific">Anguilla anguilla</name>
    <name type="common">European freshwater eel</name>
    <name type="synonym">Muraena anguilla</name>
    <dbReference type="NCBI Taxonomy" id="7936"/>
    <lineage>
        <taxon>Eukaryota</taxon>
        <taxon>Metazoa</taxon>
        <taxon>Chordata</taxon>
        <taxon>Craniata</taxon>
        <taxon>Vertebrata</taxon>
        <taxon>Euteleostomi</taxon>
        <taxon>Actinopterygii</taxon>
        <taxon>Neopterygii</taxon>
        <taxon>Teleostei</taxon>
        <taxon>Anguilliformes</taxon>
        <taxon>Anguillidae</taxon>
        <taxon>Anguilla</taxon>
    </lineage>
</organism>
<dbReference type="EMBL" id="GBXM01099002">
    <property type="protein sequence ID" value="JAH09575.1"/>
    <property type="molecule type" value="Transcribed_RNA"/>
</dbReference>
<accession>A0A0E9PZR5</accession>
<name>A0A0E9PZR5_ANGAN</name>
<proteinExistence type="predicted"/>
<reference evidence="1" key="1">
    <citation type="submission" date="2014-11" db="EMBL/GenBank/DDBJ databases">
        <authorList>
            <person name="Amaro Gonzalez C."/>
        </authorList>
    </citation>
    <scope>NUCLEOTIDE SEQUENCE</scope>
</reference>
<dbReference type="AlphaFoldDB" id="A0A0E9PZR5"/>
<evidence type="ECO:0000313" key="1">
    <source>
        <dbReference type="EMBL" id="JAH09575.1"/>
    </source>
</evidence>
<sequence>MEYACTIVIQLKYHHNQQSNIDYPL</sequence>